<organism evidence="1">
    <name type="scientific">Arabidopsis thaliana</name>
    <name type="common">Mouse-ear cress</name>
    <dbReference type="NCBI Taxonomy" id="3702"/>
    <lineage>
        <taxon>Eukaryota</taxon>
        <taxon>Viridiplantae</taxon>
        <taxon>Streptophyta</taxon>
        <taxon>Embryophyta</taxon>
        <taxon>Tracheophyta</taxon>
        <taxon>Spermatophyta</taxon>
        <taxon>Magnoliopsida</taxon>
        <taxon>eudicotyledons</taxon>
        <taxon>Gunneridae</taxon>
        <taxon>Pentapetalae</taxon>
        <taxon>rosids</taxon>
        <taxon>malvids</taxon>
        <taxon>Brassicales</taxon>
        <taxon>Brassicaceae</taxon>
        <taxon>Camelineae</taxon>
        <taxon>Arabidopsis</taxon>
    </lineage>
</organism>
<dbReference type="EMBL" id="BT000158">
    <property type="protein sequence ID" value="AAN15477.1"/>
    <property type="molecule type" value="mRNA"/>
</dbReference>
<reference evidence="2" key="2">
    <citation type="submission" date="2002-09" db="EMBL/GenBank/DDBJ databases">
        <authorList>
            <person name="Nguyen M."/>
            <person name="Karlin-Neumann G."/>
            <person name="Southwick A."/>
            <person name="Tripp M."/>
            <person name="Miranda M."/>
            <person name="Palm C.J."/>
            <person name="Bowser L."/>
            <person name="Jones T."/>
            <person name="Banh J."/>
            <person name="Carninci P."/>
            <person name="Chen H."/>
            <person name="Cheuk R."/>
            <person name="Chung M.K."/>
            <person name="Hayashizaki Y."/>
            <person name="Ishida J."/>
            <person name="Kamiya A."/>
            <person name="Kawai J."/>
            <person name="Kim C."/>
            <person name="Lin J."/>
            <person name="Liu S.X."/>
            <person name="Narusaka M."/>
            <person name="Pham P.K."/>
            <person name="Sakano H."/>
            <person name="Sakurai T."/>
            <person name="Satou M."/>
            <person name="Seki M."/>
            <person name="Shinn P."/>
            <person name="Yamada K."/>
            <person name="Shinozaki K."/>
            <person name="Ecker J."/>
            <person name="Theologis A."/>
            <person name="Davis R.W."/>
        </authorList>
    </citation>
    <scope>NUCLEOTIDE SEQUENCE</scope>
</reference>
<evidence type="ECO:0000313" key="1">
    <source>
        <dbReference type="EMBL" id="AAK96719.1"/>
    </source>
</evidence>
<proteinExistence type="evidence at transcript level"/>
<name>Q93XZ1_ARATH</name>
<reference evidence="1" key="1">
    <citation type="submission" date="2001-08" db="EMBL/GenBank/DDBJ databases">
        <authorList>
            <person name="Southwick A."/>
            <person name="Karlin-Neumann G."/>
            <person name="Nguyen M."/>
            <person name="Lam B."/>
            <person name="Miranda M."/>
            <person name="Palm C.J."/>
            <person name="Bowser L."/>
            <person name="Jones T."/>
            <person name="Banh J."/>
            <person name="Carninci P."/>
            <person name="Chen H."/>
            <person name="Cheuk R."/>
            <person name="Chung M.K."/>
            <person name="Hayashizaki Y."/>
            <person name="Ishida J."/>
            <person name="Kamiya A."/>
            <person name="Kawai J."/>
            <person name="Kim C."/>
            <person name="Lin J."/>
            <person name="Liu S.X."/>
            <person name="Narusaka M."/>
            <person name="Pham P.K."/>
            <person name="Sakano H."/>
            <person name="Sakurai T."/>
            <person name="Satou M."/>
            <person name="Seki M."/>
            <person name="Shinn P."/>
            <person name="Yamada K."/>
            <person name="Shinozaki K."/>
            <person name="Ecker J."/>
            <person name="Theologis A."/>
            <person name="Davis R.W."/>
        </authorList>
    </citation>
    <scope>NUCLEOTIDE SEQUENCE</scope>
</reference>
<dbReference type="AlphaFoldDB" id="Q93XZ1"/>
<sequence length="78" mass="9163">MNLSSGKLLNKHLKMGYSLNLKTWKKKMSLKIKFLDGLDHLLDSMLNESSCVLHHSQLKEHLNQKKLYLSLKKHLPFF</sequence>
<accession>Q93XZ1</accession>
<dbReference type="EMBL" id="AY054528">
    <property type="protein sequence ID" value="AAK96719.1"/>
    <property type="molecule type" value="mRNA"/>
</dbReference>
<gene>
    <name evidence="2" type="ordered locus">At5g66950</name>
    <name evidence="1" type="ordered locus">At5g66950/K8A10.2</name>
</gene>
<evidence type="ECO:0000313" key="2">
    <source>
        <dbReference type="EMBL" id="AAN15477.1"/>
    </source>
</evidence>
<protein>
    <submittedName>
        <fullName evidence="1 2">Uncharacterized protein At5g66950</fullName>
    </submittedName>
</protein>